<dbReference type="EMBL" id="QRZC01000046">
    <property type="protein sequence ID" value="RGV35017.1"/>
    <property type="molecule type" value="Genomic_DNA"/>
</dbReference>
<dbReference type="Proteomes" id="UP000285343">
    <property type="component" value="Unassembled WGS sequence"/>
</dbReference>
<dbReference type="RefSeq" id="WP_117867209.1">
    <property type="nucleotide sequence ID" value="NZ_QRZC01000046.1"/>
</dbReference>
<sequence length="60" mass="7161">MDNLIKLIGKIPVQLELFERVVWECTVGQELPFPQIRDKIIRHYEEAVIMEFGDNYPAWE</sequence>
<protein>
    <submittedName>
        <fullName evidence="1">Uncharacterized protein</fullName>
    </submittedName>
</protein>
<reference evidence="1 2" key="1">
    <citation type="submission" date="2018-08" db="EMBL/GenBank/DDBJ databases">
        <title>A genome reference for cultivated species of the human gut microbiota.</title>
        <authorList>
            <person name="Zou Y."/>
            <person name="Xue W."/>
            <person name="Luo G."/>
        </authorList>
    </citation>
    <scope>NUCLEOTIDE SEQUENCE [LARGE SCALE GENOMIC DNA]</scope>
    <source>
        <strain evidence="1 2">AF14-42</strain>
    </source>
</reference>
<evidence type="ECO:0000313" key="1">
    <source>
        <dbReference type="EMBL" id="RGV35017.1"/>
    </source>
</evidence>
<dbReference type="AlphaFoldDB" id="A0A412X386"/>
<proteinExistence type="predicted"/>
<evidence type="ECO:0000313" key="2">
    <source>
        <dbReference type="Proteomes" id="UP000285343"/>
    </source>
</evidence>
<organism evidence="1 2">
    <name type="scientific">Bacteroides uniformis</name>
    <dbReference type="NCBI Taxonomy" id="820"/>
    <lineage>
        <taxon>Bacteria</taxon>
        <taxon>Pseudomonadati</taxon>
        <taxon>Bacteroidota</taxon>
        <taxon>Bacteroidia</taxon>
        <taxon>Bacteroidales</taxon>
        <taxon>Bacteroidaceae</taxon>
        <taxon>Bacteroides</taxon>
    </lineage>
</organism>
<name>A0A412X386_BACUN</name>
<gene>
    <name evidence="1" type="ORF">DWW14_22345</name>
</gene>
<comment type="caution">
    <text evidence="1">The sequence shown here is derived from an EMBL/GenBank/DDBJ whole genome shotgun (WGS) entry which is preliminary data.</text>
</comment>
<accession>A0A412X386</accession>